<protein>
    <submittedName>
        <fullName evidence="2">Unnamed protein product</fullName>
    </submittedName>
</protein>
<comment type="caution">
    <text evidence="2">The sequence shown here is derived from an EMBL/GenBank/DDBJ whole genome shotgun (WGS) entry which is preliminary data.</text>
</comment>
<keyword evidence="3" id="KW-1185">Reference proteome</keyword>
<dbReference type="Proteomes" id="UP001165121">
    <property type="component" value="Unassembled WGS sequence"/>
</dbReference>
<sequence>MNQSYQTALLTSKPGVASYLDNCYLDGFHRKRQMKNAVQSAALVQFLDHFRRHDQQRKYVQNDEHQLVNTVGICSVVQSLQRLHQCRGDPGTDQQQSLGVVSFHEQEPEQPQQLQHLIPTPTAGRQEERSTSVAAESPGIEEPQRAAEAGAQPLAAHADERVDVPRAKKLTLTRVKDLSPALGSKELNVKVIVLESNAKDEANASNNATLLVGDDSGCVSLVLPKTTALHVRLGDVLQLASTQLVFKSSRVYLWGGKVERVGEFLLLFKESANVSNITWVKDPKNPDVLVSGHPAAAFFFQTVVAVVAPTSV</sequence>
<gene>
    <name evidence="2" type="ORF">Pfra01_001692100</name>
</gene>
<dbReference type="AlphaFoldDB" id="A0A9W6XVN1"/>
<evidence type="ECO:0000313" key="2">
    <source>
        <dbReference type="EMBL" id="GMF46235.1"/>
    </source>
</evidence>
<dbReference type="OrthoDB" id="295715at2759"/>
<dbReference type="SUPFAM" id="SSF50249">
    <property type="entry name" value="Nucleic acid-binding proteins"/>
    <property type="match status" value="1"/>
</dbReference>
<evidence type="ECO:0000313" key="3">
    <source>
        <dbReference type="Proteomes" id="UP001165121"/>
    </source>
</evidence>
<feature type="region of interest" description="Disordered" evidence="1">
    <location>
        <begin position="122"/>
        <end position="162"/>
    </location>
</feature>
<accession>A0A9W6XVN1</accession>
<name>A0A9W6XVN1_9STRA</name>
<dbReference type="InterPro" id="IPR012340">
    <property type="entry name" value="NA-bd_OB-fold"/>
</dbReference>
<reference evidence="2" key="1">
    <citation type="submission" date="2023-04" db="EMBL/GenBank/DDBJ databases">
        <title>Phytophthora fragariaefolia NBRC 109709.</title>
        <authorList>
            <person name="Ichikawa N."/>
            <person name="Sato H."/>
            <person name="Tonouchi N."/>
        </authorList>
    </citation>
    <scope>NUCLEOTIDE SEQUENCE</scope>
    <source>
        <strain evidence="2">NBRC 109709</strain>
    </source>
</reference>
<dbReference type="Gene3D" id="2.40.50.140">
    <property type="entry name" value="Nucleic acid-binding proteins"/>
    <property type="match status" value="1"/>
</dbReference>
<dbReference type="EMBL" id="BSXT01001955">
    <property type="protein sequence ID" value="GMF46235.1"/>
    <property type="molecule type" value="Genomic_DNA"/>
</dbReference>
<organism evidence="2 3">
    <name type="scientific">Phytophthora fragariaefolia</name>
    <dbReference type="NCBI Taxonomy" id="1490495"/>
    <lineage>
        <taxon>Eukaryota</taxon>
        <taxon>Sar</taxon>
        <taxon>Stramenopiles</taxon>
        <taxon>Oomycota</taxon>
        <taxon>Peronosporomycetes</taxon>
        <taxon>Peronosporales</taxon>
        <taxon>Peronosporaceae</taxon>
        <taxon>Phytophthora</taxon>
    </lineage>
</organism>
<proteinExistence type="predicted"/>
<evidence type="ECO:0000256" key="1">
    <source>
        <dbReference type="SAM" id="MobiDB-lite"/>
    </source>
</evidence>